<organism evidence="1 2">
    <name type="scientific">Trichonephila inaurata madagascariensis</name>
    <dbReference type="NCBI Taxonomy" id="2747483"/>
    <lineage>
        <taxon>Eukaryota</taxon>
        <taxon>Metazoa</taxon>
        <taxon>Ecdysozoa</taxon>
        <taxon>Arthropoda</taxon>
        <taxon>Chelicerata</taxon>
        <taxon>Arachnida</taxon>
        <taxon>Araneae</taxon>
        <taxon>Araneomorphae</taxon>
        <taxon>Entelegynae</taxon>
        <taxon>Araneoidea</taxon>
        <taxon>Nephilidae</taxon>
        <taxon>Trichonephila</taxon>
        <taxon>Trichonephila inaurata</taxon>
    </lineage>
</organism>
<evidence type="ECO:0000313" key="1">
    <source>
        <dbReference type="EMBL" id="GFY57601.1"/>
    </source>
</evidence>
<gene>
    <name evidence="1" type="ORF">TNIN_174631</name>
</gene>
<protein>
    <submittedName>
        <fullName evidence="1">Uncharacterized protein</fullName>
    </submittedName>
</protein>
<feature type="non-terminal residue" evidence="1">
    <location>
        <position position="1"/>
    </location>
</feature>
<dbReference type="AlphaFoldDB" id="A0A8X7C548"/>
<keyword evidence="2" id="KW-1185">Reference proteome</keyword>
<proteinExistence type="predicted"/>
<name>A0A8X7C548_9ARAC</name>
<evidence type="ECO:0000313" key="2">
    <source>
        <dbReference type="Proteomes" id="UP000886998"/>
    </source>
</evidence>
<sequence>PSKLSEYEKMIQKNREEQMAFLESLRMTEVKEEFKEAVRSLKPPKPRKIKVPKAVQAQRVPTRKSLRLAKVDIDLSEEAMAARAVAQAEKELEGISLRESEKQKLRIIKRVAAGIIKSSDNFNEVKLEPVLSFKDAITGDAYDDFVHDFEDMDFKSSTKPFKE</sequence>
<reference evidence="1" key="1">
    <citation type="submission" date="2020-08" db="EMBL/GenBank/DDBJ databases">
        <title>Multicomponent nature underlies the extraordinary mechanical properties of spider dragline silk.</title>
        <authorList>
            <person name="Kono N."/>
            <person name="Nakamura H."/>
            <person name="Mori M."/>
            <person name="Yoshida Y."/>
            <person name="Ohtoshi R."/>
            <person name="Malay A.D."/>
            <person name="Moran D.A.P."/>
            <person name="Tomita M."/>
            <person name="Numata K."/>
            <person name="Arakawa K."/>
        </authorList>
    </citation>
    <scope>NUCLEOTIDE SEQUENCE</scope>
</reference>
<dbReference type="Proteomes" id="UP000886998">
    <property type="component" value="Unassembled WGS sequence"/>
</dbReference>
<accession>A0A8X7C548</accession>
<comment type="caution">
    <text evidence="1">The sequence shown here is derived from an EMBL/GenBank/DDBJ whole genome shotgun (WGS) entry which is preliminary data.</text>
</comment>
<dbReference type="OrthoDB" id="9890280at2759"/>
<dbReference type="EMBL" id="BMAV01011614">
    <property type="protein sequence ID" value="GFY57601.1"/>
    <property type="molecule type" value="Genomic_DNA"/>
</dbReference>